<dbReference type="Proteomes" id="UP000192678">
    <property type="component" value="Unassembled WGS sequence"/>
</dbReference>
<dbReference type="Pfam" id="PF01810">
    <property type="entry name" value="LysE"/>
    <property type="match status" value="1"/>
</dbReference>
<evidence type="ECO:0000313" key="7">
    <source>
        <dbReference type="EMBL" id="SMD07092.1"/>
    </source>
</evidence>
<gene>
    <name evidence="7" type="ORF">SAMN04488101_11194</name>
</gene>
<comment type="subcellular location">
    <subcellularLocation>
        <location evidence="1">Cell membrane</location>
        <topology evidence="1">Multi-pass membrane protein</topology>
    </subcellularLocation>
</comment>
<evidence type="ECO:0000256" key="1">
    <source>
        <dbReference type="ARBA" id="ARBA00004651"/>
    </source>
</evidence>
<sequence length="209" mass="23630">MFEAILQGIGAGVLFSFLTGPVFFSMIKTSIEKGFKAGFSLAIGVILSDIIFISLTIFSSQFVDYNSTYNQYIGIIGGLFLFGIGLYYLINKVKVSYNIEEAVKIRKRGYIIKGFFMCLLSPSTLMFWIMVGGIVSVHLHYEMAEKIAFFIVAMATQLSVDCLKTYYAAKLRYRIKEKTIQNLNRIAGAVILLFAIRLFIEVIIKYYSK</sequence>
<accession>A0A1W2ECG7</accession>
<keyword evidence="5 6" id="KW-0472">Membrane</keyword>
<dbReference type="EMBL" id="FWYB01000011">
    <property type="protein sequence ID" value="SMD07092.1"/>
    <property type="molecule type" value="Genomic_DNA"/>
</dbReference>
<feature type="transmembrane region" description="Helical" evidence="6">
    <location>
        <begin position="110"/>
        <end position="135"/>
    </location>
</feature>
<feature type="transmembrane region" description="Helical" evidence="6">
    <location>
        <begin position="69"/>
        <end position="90"/>
    </location>
</feature>
<feature type="transmembrane region" description="Helical" evidence="6">
    <location>
        <begin position="186"/>
        <end position="207"/>
    </location>
</feature>
<keyword evidence="4 6" id="KW-1133">Transmembrane helix</keyword>
<evidence type="ECO:0000256" key="4">
    <source>
        <dbReference type="ARBA" id="ARBA00022989"/>
    </source>
</evidence>
<dbReference type="GO" id="GO:0005886">
    <property type="term" value="C:plasma membrane"/>
    <property type="evidence" value="ECO:0007669"/>
    <property type="project" value="UniProtKB-SubCell"/>
</dbReference>
<evidence type="ECO:0000256" key="3">
    <source>
        <dbReference type="ARBA" id="ARBA00022692"/>
    </source>
</evidence>
<dbReference type="RefSeq" id="WP_084290952.1">
    <property type="nucleotide sequence ID" value="NZ_FWYB01000011.1"/>
</dbReference>
<keyword evidence="2" id="KW-1003">Cell membrane</keyword>
<feature type="transmembrane region" description="Helical" evidence="6">
    <location>
        <begin position="39"/>
        <end position="63"/>
    </location>
</feature>
<keyword evidence="8" id="KW-1185">Reference proteome</keyword>
<dbReference type="PANTHER" id="PTHR30086:SF20">
    <property type="entry name" value="ARGININE EXPORTER PROTEIN ARGO-RELATED"/>
    <property type="match status" value="1"/>
</dbReference>
<feature type="transmembrane region" description="Helical" evidence="6">
    <location>
        <begin position="6"/>
        <end position="27"/>
    </location>
</feature>
<dbReference type="PANTHER" id="PTHR30086">
    <property type="entry name" value="ARGININE EXPORTER PROTEIN ARGO"/>
    <property type="match status" value="1"/>
</dbReference>
<feature type="transmembrane region" description="Helical" evidence="6">
    <location>
        <begin position="147"/>
        <end position="166"/>
    </location>
</feature>
<keyword evidence="3 6" id="KW-0812">Transmembrane</keyword>
<reference evidence="7 8" key="1">
    <citation type="submission" date="2017-04" db="EMBL/GenBank/DDBJ databases">
        <authorList>
            <person name="Afonso C.L."/>
            <person name="Miller P.J."/>
            <person name="Scott M.A."/>
            <person name="Spackman E."/>
            <person name="Goraichik I."/>
            <person name="Dimitrov K.M."/>
            <person name="Suarez D.L."/>
            <person name="Swayne D.E."/>
        </authorList>
    </citation>
    <scope>NUCLEOTIDE SEQUENCE [LARGE SCALE GENOMIC DNA]</scope>
    <source>
        <strain evidence="7 8">DSM 19625</strain>
    </source>
</reference>
<evidence type="ECO:0000256" key="2">
    <source>
        <dbReference type="ARBA" id="ARBA00022475"/>
    </source>
</evidence>
<evidence type="ECO:0000256" key="6">
    <source>
        <dbReference type="SAM" id="Phobius"/>
    </source>
</evidence>
<organism evidence="7 8">
    <name type="scientific">Pedobacter nyackensis</name>
    <dbReference type="NCBI Taxonomy" id="475255"/>
    <lineage>
        <taxon>Bacteria</taxon>
        <taxon>Pseudomonadati</taxon>
        <taxon>Bacteroidota</taxon>
        <taxon>Sphingobacteriia</taxon>
        <taxon>Sphingobacteriales</taxon>
        <taxon>Sphingobacteriaceae</taxon>
        <taxon>Pedobacter</taxon>
    </lineage>
</organism>
<protein>
    <submittedName>
        <fullName evidence="7">Threonine/homoserine/homoserine lactone efflux protein</fullName>
    </submittedName>
</protein>
<name>A0A1W2ECG7_9SPHI</name>
<proteinExistence type="predicted"/>
<dbReference type="STRING" id="475255.SAMN04488101_11194"/>
<evidence type="ECO:0000313" key="8">
    <source>
        <dbReference type="Proteomes" id="UP000192678"/>
    </source>
</evidence>
<dbReference type="GO" id="GO:0015171">
    <property type="term" value="F:amino acid transmembrane transporter activity"/>
    <property type="evidence" value="ECO:0007669"/>
    <property type="project" value="TreeGrafter"/>
</dbReference>
<dbReference type="AlphaFoldDB" id="A0A1W2ECG7"/>
<dbReference type="InterPro" id="IPR001123">
    <property type="entry name" value="LeuE-type"/>
</dbReference>
<evidence type="ECO:0000256" key="5">
    <source>
        <dbReference type="ARBA" id="ARBA00023136"/>
    </source>
</evidence>
<dbReference type="OrthoDB" id="679767at2"/>